<dbReference type="OrthoDB" id="5516749at2"/>
<evidence type="ECO:0000313" key="2">
    <source>
        <dbReference type="EMBL" id="GDY31962.1"/>
    </source>
</evidence>
<dbReference type="InterPro" id="IPR045865">
    <property type="entry name" value="ACT-like_dom_sf"/>
</dbReference>
<accession>A0A4D4J9L5</accession>
<keyword evidence="3" id="KW-1185">Reference proteome</keyword>
<dbReference type="PROSITE" id="PS51186">
    <property type="entry name" value="GNAT"/>
    <property type="match status" value="1"/>
</dbReference>
<dbReference type="EMBL" id="BJFL01000019">
    <property type="protein sequence ID" value="GDY31962.1"/>
    <property type="molecule type" value="Genomic_DNA"/>
</dbReference>
<reference evidence="3" key="1">
    <citation type="submission" date="2019-04" db="EMBL/GenBank/DDBJ databases">
        <title>Draft genome sequence of Pseudonocardiaceae bacterium SL3-2-4.</title>
        <authorList>
            <person name="Ningsih F."/>
            <person name="Yokota A."/>
            <person name="Sakai Y."/>
            <person name="Nanatani K."/>
            <person name="Yabe S."/>
            <person name="Oetari A."/>
            <person name="Sjamsuridzal W."/>
        </authorList>
    </citation>
    <scope>NUCLEOTIDE SEQUENCE [LARGE SCALE GENOMIC DNA]</scope>
    <source>
        <strain evidence="3">SL3-2-4</strain>
    </source>
</reference>
<dbReference type="InterPro" id="IPR016181">
    <property type="entry name" value="Acyl_CoA_acyltransferase"/>
</dbReference>
<name>A0A4D4J9L5_9PSEU</name>
<dbReference type="Gene3D" id="3.40.630.30">
    <property type="match status" value="1"/>
</dbReference>
<evidence type="ECO:0000313" key="3">
    <source>
        <dbReference type="Proteomes" id="UP000298860"/>
    </source>
</evidence>
<dbReference type="Proteomes" id="UP000298860">
    <property type="component" value="Unassembled WGS sequence"/>
</dbReference>
<dbReference type="SUPFAM" id="SSF55729">
    <property type="entry name" value="Acyl-CoA N-acyltransferases (Nat)"/>
    <property type="match status" value="1"/>
</dbReference>
<evidence type="ECO:0000259" key="1">
    <source>
        <dbReference type="PROSITE" id="PS51186"/>
    </source>
</evidence>
<dbReference type="SUPFAM" id="SSF55021">
    <property type="entry name" value="ACT-like"/>
    <property type="match status" value="1"/>
</dbReference>
<sequence>MELDDHPGALARVTTRLADRDCNVLALAVLPVPGGVVDELVVRISPGVLPADLVELVRAEGGRNPAVAPADVRELVDTPTAALRAAAAALADGPVQATGVAEAVRTVLAADAVEVLHDGDAGGRTSGGHRLVVSNPRGPDLLARRGWTPFTEVELARAAALTELLAAARTSLGDPVAVLTSDGAGVVLRLGGPNDTLGVAAMHGRCSMHTLFSRYHAGTRNMPRRWLHRLLSPPRGNTVVGTYGPDVVAMGQLLRAGAPEVAEVSLLVEDAWQRRGIGTALLAQLAAAARSSGCAELVAWTMPGETAMHRTARRAGLATTVRREQGLLRVGIRLHHMPDVAVELGSPAAEGQADQR</sequence>
<protein>
    <recommendedName>
        <fullName evidence="1">N-acetyltransferase domain-containing protein</fullName>
    </recommendedName>
</protein>
<dbReference type="CDD" id="cd02116">
    <property type="entry name" value="ACT"/>
    <property type="match status" value="1"/>
</dbReference>
<comment type="caution">
    <text evidence="2">The sequence shown here is derived from an EMBL/GenBank/DDBJ whole genome shotgun (WGS) entry which is preliminary data.</text>
</comment>
<dbReference type="Pfam" id="PF00583">
    <property type="entry name" value="Acetyltransf_1"/>
    <property type="match status" value="1"/>
</dbReference>
<dbReference type="AlphaFoldDB" id="A0A4D4J9L5"/>
<dbReference type="GO" id="GO:0016747">
    <property type="term" value="F:acyltransferase activity, transferring groups other than amino-acyl groups"/>
    <property type="evidence" value="ECO:0007669"/>
    <property type="project" value="InterPro"/>
</dbReference>
<proteinExistence type="predicted"/>
<feature type="domain" description="N-acetyltransferase" evidence="1">
    <location>
        <begin position="186"/>
        <end position="349"/>
    </location>
</feature>
<gene>
    <name evidence="2" type="ORF">GTS_35950</name>
</gene>
<dbReference type="InterPro" id="IPR000182">
    <property type="entry name" value="GNAT_dom"/>
</dbReference>
<organism evidence="2 3">
    <name type="scientific">Gandjariella thermophila</name>
    <dbReference type="NCBI Taxonomy" id="1931992"/>
    <lineage>
        <taxon>Bacteria</taxon>
        <taxon>Bacillati</taxon>
        <taxon>Actinomycetota</taxon>
        <taxon>Actinomycetes</taxon>
        <taxon>Pseudonocardiales</taxon>
        <taxon>Pseudonocardiaceae</taxon>
        <taxon>Gandjariella</taxon>
    </lineage>
</organism>